<dbReference type="GO" id="GO:0009279">
    <property type="term" value="C:cell outer membrane"/>
    <property type="evidence" value="ECO:0007669"/>
    <property type="project" value="UniProtKB-SubCell"/>
</dbReference>
<evidence type="ECO:0000259" key="12">
    <source>
        <dbReference type="Pfam" id="PF07715"/>
    </source>
</evidence>
<evidence type="ECO:0000256" key="4">
    <source>
        <dbReference type="ARBA" id="ARBA00022692"/>
    </source>
</evidence>
<dbReference type="InterPro" id="IPR023997">
    <property type="entry name" value="TonB-dep_OMP_SusC/RagA_CS"/>
</dbReference>
<gene>
    <name evidence="13" type="ORF">TBC1_11447</name>
</gene>
<evidence type="ECO:0000256" key="6">
    <source>
        <dbReference type="ARBA" id="ARBA00023136"/>
    </source>
</evidence>
<keyword evidence="7 8" id="KW-0998">Cell outer membrane</keyword>
<dbReference type="InterPro" id="IPR000531">
    <property type="entry name" value="Beta-barrel_TonB"/>
</dbReference>
<feature type="domain" description="TonB-dependent receptor plug" evidence="12">
    <location>
        <begin position="119"/>
        <end position="225"/>
    </location>
</feature>
<keyword evidence="2 8" id="KW-0813">Transport</keyword>
<dbReference type="InterPro" id="IPR039426">
    <property type="entry name" value="TonB-dep_rcpt-like"/>
</dbReference>
<name>A0A0S7BX44_9BACT</name>
<dbReference type="InterPro" id="IPR036942">
    <property type="entry name" value="Beta-barrel_TonB_sf"/>
</dbReference>
<dbReference type="Pfam" id="PF07715">
    <property type="entry name" value="Plug"/>
    <property type="match status" value="1"/>
</dbReference>
<proteinExistence type="inferred from homology"/>
<sequence>MKLKEKVMNKLLLIISFTLASLFAFSQGRPLTGKVTDAGGQGLPGVTVLIKGTATGTTTDINGNYSLNVENGKTLVFSFMGFVSQEIIYSGQGVINITLAEDSKLLDEVVVVGYGVQRKKDITTAVAVVDDKALKDRPIVTVAQALQGKAAGVQVTQPSGKPGSGLAVRVRGATSVLAGNEPAYIVDGIRTTDINGLNPNDIESMTILKDASAAAIYGAAAANGVVLITTKRGSADKPVISFNTYFGFSTLRKNIDVLNTRQYRDLMNDIGIAYDPTWTRFGDWTDETFGTGYQQSYQASFSGGNEKSRYFVSGGYLTEQGMVKPARFDRYTFRMNLDNEIRSWFKLKTSLSAWTIDSKDTPDNASSGRGGVIMSALNTPPFLNVYKQDGSGWFDPNPFQPSWENPVAYMQGPDQLTRDNKVLGTVEAEINLAKGLKFRSSAGADITSHRWDYYLDPLRTNYGRQNNGIGQSDNSNHMVIQIENLFDYTVKTGEHTISALVGNTLIKYEGRGTYIEGKDFPEDTNVKDLWAANQISTGGTWHNANSSVSFFGRLNYDFGGRYYATFSFRRDGSSKLVNKWRTMPGVSAGYRLSSAPFMQKFTFIDDLKIRGGYGVTGNFQGLSDQAAFALWSYYRRDPTDPLSGPGIYQLSYGNPDLKWETTRQTNLGLDLTMFDGKVLFTFDAYHKQTVDVLLNVQLTSSLPVSSILTNAGEIINKGLEFSLNTVNIDNRELNWTTEFNLSFNKNEVANLKYTPVYYFGSIYSNNEFASRVKVGDPLGTFYGYVSEGVNPETGDIMYKDVNNNGIFDPGDRTVIGYGMPKVTFGFTNNLVYKDFSLNLFFQGSYGNDIFNATRIDLEGMFDSKNQSVAVLDRWTPENPNTDIPRAVGGGNVDNVRNSTRFIEDGSYLRLKSATLSYNVLKNNAKVSFVKNLAIYVTAQNLFTITNYSGFDPEVNAYGNSAVEVGIDYGTYPQSRTFVFGVNVEF</sequence>
<evidence type="ECO:0000256" key="3">
    <source>
        <dbReference type="ARBA" id="ARBA00022452"/>
    </source>
</evidence>
<dbReference type="InterPro" id="IPR012910">
    <property type="entry name" value="Plug_dom"/>
</dbReference>
<dbReference type="EMBL" id="DF968182">
    <property type="protein sequence ID" value="GAP42318.1"/>
    <property type="molecule type" value="Genomic_DNA"/>
</dbReference>
<dbReference type="NCBIfam" id="TIGR04057">
    <property type="entry name" value="SusC_RagA_signa"/>
    <property type="match status" value="1"/>
</dbReference>
<evidence type="ECO:0000256" key="10">
    <source>
        <dbReference type="SAM" id="SignalP"/>
    </source>
</evidence>
<dbReference type="Pfam" id="PF13715">
    <property type="entry name" value="CarbopepD_reg_2"/>
    <property type="match status" value="1"/>
</dbReference>
<dbReference type="Gene3D" id="2.170.130.10">
    <property type="entry name" value="TonB-dependent receptor, plug domain"/>
    <property type="match status" value="1"/>
</dbReference>
<dbReference type="PATRIC" id="fig|1678841.3.peg.512"/>
<keyword evidence="10" id="KW-0732">Signal</keyword>
<evidence type="ECO:0000313" key="13">
    <source>
        <dbReference type="EMBL" id="GAP42318.1"/>
    </source>
</evidence>
<evidence type="ECO:0000256" key="7">
    <source>
        <dbReference type="ARBA" id="ARBA00023237"/>
    </source>
</evidence>
<feature type="domain" description="TonB-dependent receptor-like beta-barrel" evidence="11">
    <location>
        <begin position="384"/>
        <end position="941"/>
    </location>
</feature>
<dbReference type="SUPFAM" id="SSF56935">
    <property type="entry name" value="Porins"/>
    <property type="match status" value="1"/>
</dbReference>
<dbReference type="InterPro" id="IPR008969">
    <property type="entry name" value="CarboxyPept-like_regulatory"/>
</dbReference>
<protein>
    <submittedName>
        <fullName evidence="13">TonB-linked outer membrane protein, SusC/RagA family</fullName>
    </submittedName>
</protein>
<keyword evidence="5 9" id="KW-0798">TonB box</keyword>
<keyword evidence="14" id="KW-1185">Reference proteome</keyword>
<evidence type="ECO:0000256" key="9">
    <source>
        <dbReference type="RuleBase" id="RU003357"/>
    </source>
</evidence>
<dbReference type="STRING" id="1678841.TBC1_11447"/>
<dbReference type="SUPFAM" id="SSF49464">
    <property type="entry name" value="Carboxypeptidase regulatory domain-like"/>
    <property type="match status" value="1"/>
</dbReference>
<feature type="signal peptide" evidence="10">
    <location>
        <begin position="1"/>
        <end position="26"/>
    </location>
</feature>
<dbReference type="InterPro" id="IPR023996">
    <property type="entry name" value="TonB-dep_OMP_SusC/RagA"/>
</dbReference>
<comment type="similarity">
    <text evidence="8 9">Belongs to the TonB-dependent receptor family.</text>
</comment>
<keyword evidence="3 8" id="KW-1134">Transmembrane beta strand</keyword>
<reference evidence="13" key="1">
    <citation type="journal article" date="2015" name="Genome Announc.">
        <title>Draft Genome Sequence of Bacteroidales Strain TBC1, a Novel Isolate from a Methanogenic Wastewater Treatment System.</title>
        <authorList>
            <person name="Tourlousse D.M."/>
            <person name="Matsuura N."/>
            <person name="Sun L."/>
            <person name="Toyonaga M."/>
            <person name="Kuroda K."/>
            <person name="Ohashi A."/>
            <person name="Cruz R."/>
            <person name="Yamaguchi T."/>
            <person name="Sekiguchi Y."/>
        </authorList>
    </citation>
    <scope>NUCLEOTIDE SEQUENCE [LARGE SCALE GENOMIC DNA]</scope>
    <source>
        <strain evidence="13">TBC1</strain>
    </source>
</reference>
<dbReference type="Gene3D" id="2.60.40.1120">
    <property type="entry name" value="Carboxypeptidase-like, regulatory domain"/>
    <property type="match status" value="1"/>
</dbReference>
<dbReference type="NCBIfam" id="TIGR04056">
    <property type="entry name" value="OMP_RagA_SusC"/>
    <property type="match status" value="1"/>
</dbReference>
<comment type="subcellular location">
    <subcellularLocation>
        <location evidence="1 8">Cell outer membrane</location>
        <topology evidence="1 8">Multi-pass membrane protein</topology>
    </subcellularLocation>
</comment>
<dbReference type="Proteomes" id="UP000053091">
    <property type="component" value="Unassembled WGS sequence"/>
</dbReference>
<accession>A0A0S7BX44</accession>
<dbReference type="InterPro" id="IPR037066">
    <property type="entry name" value="Plug_dom_sf"/>
</dbReference>
<evidence type="ECO:0000256" key="5">
    <source>
        <dbReference type="ARBA" id="ARBA00023077"/>
    </source>
</evidence>
<dbReference type="FunFam" id="2.170.130.10:FF:000008">
    <property type="entry name" value="SusC/RagA family TonB-linked outer membrane protein"/>
    <property type="match status" value="1"/>
</dbReference>
<keyword evidence="6 8" id="KW-0472">Membrane</keyword>
<evidence type="ECO:0000313" key="14">
    <source>
        <dbReference type="Proteomes" id="UP000053091"/>
    </source>
</evidence>
<keyword evidence="4 8" id="KW-0812">Transmembrane</keyword>
<dbReference type="Pfam" id="PF00593">
    <property type="entry name" value="TonB_dep_Rec_b-barrel"/>
    <property type="match status" value="1"/>
</dbReference>
<evidence type="ECO:0000256" key="2">
    <source>
        <dbReference type="ARBA" id="ARBA00022448"/>
    </source>
</evidence>
<evidence type="ECO:0000256" key="1">
    <source>
        <dbReference type="ARBA" id="ARBA00004571"/>
    </source>
</evidence>
<dbReference type="Gene3D" id="2.40.170.20">
    <property type="entry name" value="TonB-dependent receptor, beta-barrel domain"/>
    <property type="match status" value="1"/>
</dbReference>
<evidence type="ECO:0000259" key="11">
    <source>
        <dbReference type="Pfam" id="PF00593"/>
    </source>
</evidence>
<dbReference type="AlphaFoldDB" id="A0A0S7BX44"/>
<evidence type="ECO:0000256" key="8">
    <source>
        <dbReference type="PROSITE-ProRule" id="PRU01360"/>
    </source>
</evidence>
<organism evidence="13">
    <name type="scientific">Lentimicrobium saccharophilum</name>
    <dbReference type="NCBI Taxonomy" id="1678841"/>
    <lineage>
        <taxon>Bacteria</taxon>
        <taxon>Pseudomonadati</taxon>
        <taxon>Bacteroidota</taxon>
        <taxon>Bacteroidia</taxon>
        <taxon>Bacteroidales</taxon>
        <taxon>Lentimicrobiaceae</taxon>
        <taxon>Lentimicrobium</taxon>
    </lineage>
</organism>
<dbReference type="PROSITE" id="PS52016">
    <property type="entry name" value="TONB_DEPENDENT_REC_3"/>
    <property type="match status" value="1"/>
</dbReference>
<feature type="chain" id="PRO_5006633254" evidence="10">
    <location>
        <begin position="27"/>
        <end position="985"/>
    </location>
</feature>